<keyword evidence="10" id="KW-0132">Cell division</keyword>
<dbReference type="Gene3D" id="6.10.140.2130">
    <property type="match status" value="1"/>
</dbReference>
<dbReference type="GO" id="GO:0061386">
    <property type="term" value="P:closure of optic fissure"/>
    <property type="evidence" value="ECO:0007669"/>
    <property type="project" value="UniProtKB-UniRule"/>
</dbReference>
<comment type="function">
    <text evidence="24">Regulator of protein phosphatase 1 (PP1) required for neural tube and optic fissure closure, and enteric neural crest cell (ENCCs) migration during development. Acts as an activator of PP1. During neural tube closure, localizes to the ventral neural tube and activates PP1, leading to down-regulate cell proliferation within cranial neural tissue and the neural retina. Also acts as a regulator of migration of enteric neural crest cells (ENCCs) by activating PP1, leading to repression of the integrin signaling through the rho/rock pathway.</text>
</comment>
<evidence type="ECO:0000256" key="7">
    <source>
        <dbReference type="ARBA" id="ARBA00022481"/>
    </source>
</evidence>
<feature type="compositionally biased region" description="Basic and acidic residues" evidence="25">
    <location>
        <begin position="275"/>
        <end position="292"/>
    </location>
</feature>
<dbReference type="GO" id="GO:0051726">
    <property type="term" value="P:regulation of cell cycle"/>
    <property type="evidence" value="ECO:0007669"/>
    <property type="project" value="UniProtKB-UniRule"/>
</dbReference>
<evidence type="ECO:0000256" key="10">
    <source>
        <dbReference type="ARBA" id="ARBA00022618"/>
    </source>
</evidence>
<feature type="repeat" description="RCC1" evidence="22">
    <location>
        <begin position="1016"/>
        <end position="1067"/>
    </location>
</feature>
<evidence type="ECO:0000259" key="26">
    <source>
        <dbReference type="Pfam" id="PF25390"/>
    </source>
</evidence>
<keyword evidence="14 24" id="KW-0524">Neurogenesis</keyword>
<dbReference type="eggNOG" id="KOG4339">
    <property type="taxonomic scope" value="Eukaryota"/>
</dbReference>
<feature type="compositionally biased region" description="Low complexity" evidence="25">
    <location>
        <begin position="342"/>
        <end position="364"/>
    </location>
</feature>
<feature type="region of interest" description="Disordered" evidence="25">
    <location>
        <begin position="653"/>
        <end position="691"/>
    </location>
</feature>
<dbReference type="GO" id="GO:0003779">
    <property type="term" value="F:actin binding"/>
    <property type="evidence" value="ECO:0007669"/>
    <property type="project" value="UniProtKB-UniRule"/>
</dbReference>
<dbReference type="GO" id="GO:0051301">
    <property type="term" value="P:cell division"/>
    <property type="evidence" value="ECO:0007669"/>
    <property type="project" value="UniProtKB-KW"/>
</dbReference>
<feature type="compositionally biased region" description="Pro residues" evidence="25">
    <location>
        <begin position="399"/>
        <end position="408"/>
    </location>
</feature>
<evidence type="ECO:0000313" key="27">
    <source>
        <dbReference type="EMBL" id="EMP31100.1"/>
    </source>
</evidence>
<keyword evidence="6 24" id="KW-0217">Developmental protein</keyword>
<dbReference type="GO" id="GO:0030036">
    <property type="term" value="P:actin cytoskeleton organization"/>
    <property type="evidence" value="ECO:0007669"/>
    <property type="project" value="UniProtKB-UniRule"/>
</dbReference>
<evidence type="ECO:0000256" key="2">
    <source>
        <dbReference type="ARBA" id="ARBA00004286"/>
    </source>
</evidence>
<dbReference type="Pfam" id="PF02755">
    <property type="entry name" value="RPEL"/>
    <property type="match status" value="3"/>
</dbReference>
<keyword evidence="15" id="KW-0238">DNA-binding</keyword>
<dbReference type="EMBL" id="KB546907">
    <property type="protein sequence ID" value="EMP31100.1"/>
    <property type="molecule type" value="Genomic_DNA"/>
</dbReference>
<keyword evidence="13" id="KW-0498">Mitosis</keyword>
<feature type="repeat" description="RCC1" evidence="22">
    <location>
        <begin position="1294"/>
        <end position="1347"/>
    </location>
</feature>
<dbReference type="PROSITE" id="PS00626">
    <property type="entry name" value="RCC1_2"/>
    <property type="match status" value="2"/>
</dbReference>
<dbReference type="PANTHER" id="PTHR12751">
    <property type="entry name" value="PHOSPHATASE AND ACTIN REGULATOR PHACTR"/>
    <property type="match status" value="1"/>
</dbReference>
<keyword evidence="8 24" id="KW-0963">Cytoplasm</keyword>
<evidence type="ECO:0000313" key="28">
    <source>
        <dbReference type="Proteomes" id="UP000031443"/>
    </source>
</evidence>
<feature type="compositionally biased region" description="Acidic residues" evidence="25">
    <location>
        <begin position="654"/>
        <end position="665"/>
    </location>
</feature>
<evidence type="ECO:0000256" key="4">
    <source>
        <dbReference type="ARBA" id="ARBA00011844"/>
    </source>
</evidence>
<keyword evidence="19" id="KW-0131">Cell cycle</keyword>
<evidence type="ECO:0000256" key="1">
    <source>
        <dbReference type="ARBA" id="ARBA00004123"/>
    </source>
</evidence>
<comment type="subunit">
    <text evidence="21">Interacts with RAN. Interacts with KPNA3. Interacts (via N-terminus and RCC1 repeats) with KPNA4. Interacts with ARRB2; the interaction is detected in the nucleus upon OR1D2 stimulation.</text>
</comment>
<evidence type="ECO:0000256" key="23">
    <source>
        <dbReference type="PROSITE-ProRule" id="PRU00401"/>
    </source>
</evidence>
<keyword evidence="7" id="KW-0488">Methylation</keyword>
<keyword evidence="11" id="KW-0344">Guanine-nucleotide releasing factor</keyword>
<evidence type="ECO:0000256" key="8">
    <source>
        <dbReference type="ARBA" id="ARBA00022490"/>
    </source>
</evidence>
<feature type="repeat" description="RCC1" evidence="22">
    <location>
        <begin position="1121"/>
        <end position="1188"/>
    </location>
</feature>
<dbReference type="Gene3D" id="2.130.10.30">
    <property type="entry name" value="Regulator of chromosome condensation 1/beta-lactamase-inhibitor protein II"/>
    <property type="match status" value="1"/>
</dbReference>
<comment type="subcellular location">
    <subcellularLocation>
        <location evidence="2">Chromosome</location>
    </subcellularLocation>
    <subcellularLocation>
        <location evidence="24">Cytoplasm</location>
    </subcellularLocation>
    <subcellularLocation>
        <location evidence="24">Cell projection</location>
        <location evidence="24">Lamellipodium</location>
    </subcellularLocation>
    <subcellularLocation>
        <location evidence="1">Nucleus</location>
    </subcellularLocation>
</comment>
<dbReference type="GO" id="GO:0008157">
    <property type="term" value="F:protein phosphatase 1 binding"/>
    <property type="evidence" value="ECO:0007669"/>
    <property type="project" value="UniProtKB-UniRule"/>
</dbReference>
<dbReference type="PANTHER" id="PTHR12751:SF4">
    <property type="entry name" value="PHOSPHATASE AND ACTIN REGULATOR 4"/>
    <property type="match status" value="1"/>
</dbReference>
<dbReference type="InterPro" id="IPR004018">
    <property type="entry name" value="RPEL_repeat"/>
</dbReference>
<feature type="region of interest" description="Disordered" evidence="25">
    <location>
        <begin position="232"/>
        <end position="527"/>
    </location>
</feature>
<feature type="compositionally biased region" description="Low complexity" evidence="25">
    <location>
        <begin position="380"/>
        <end position="398"/>
    </location>
</feature>
<keyword evidence="9" id="KW-0597">Phosphoprotein</keyword>
<keyword evidence="18 24" id="KW-0966">Cell projection</keyword>
<dbReference type="GO" id="GO:0005694">
    <property type="term" value="C:chromosome"/>
    <property type="evidence" value="ECO:0007669"/>
    <property type="project" value="UniProtKB-SubCell"/>
</dbReference>
<keyword evidence="5" id="KW-0158">Chromosome</keyword>
<keyword evidence="17" id="KW-0539">Nucleus</keyword>
<proteinExistence type="inferred from homology"/>
<dbReference type="STRING" id="8469.M7B6D1"/>
<name>M7B6D1_CHEMY</name>
<feature type="compositionally biased region" description="Acidic residues" evidence="25">
    <location>
        <begin position="614"/>
        <end position="624"/>
    </location>
</feature>
<evidence type="ECO:0000256" key="21">
    <source>
        <dbReference type="ARBA" id="ARBA00064365"/>
    </source>
</evidence>
<dbReference type="Gene3D" id="6.10.140.1750">
    <property type="match status" value="1"/>
</dbReference>
<dbReference type="GO" id="GO:0005737">
    <property type="term" value="C:cytoplasm"/>
    <property type="evidence" value="ECO:0007669"/>
    <property type="project" value="UniProtKB-SubCell"/>
</dbReference>
<sequence>MNIRPKQGTERRALILELMMALSLDLGGVIKPMGELSPIGLECAPAVQLYCCTSCFVDGRSALVTVGSAFTKCYGGELHCCKNHQILSGRNEKASVVVGNCKLFSTGTQHCLKTQREGIFQKTSIPQEWKKTLAIPRVWRENPSKVPWQQLQIKHRAEEVDHPPSDMGMGADVLESGDTTPPTKRKSKFSGFGKIFKPWKWRKKKSSDKFKETSEVLERKISMRKPREELVKRGVLLEDPEQDGEEPDKLSHTALKNGHTVPIGGSGMSNLEEEVEKKSSLRKSVPVEEPNKRLGSSSSNPSSEMEPPHEPQAPKQPLLPPKRPLSSSQEASDVQVRDPVPASRTTRTASSSSVTAATSISKTVNSTVAPCPAPRTVPPALASTNTTATTSTTSVVPAKQPPIPPPKPVNRNSNPLIAELSQAVNSGMSLSKPSPPLPPKRGIPSNMAPSLESTAASKPPSDRVVTATRPTSIPVHITVSHPPPSPSPPLPSHIPPEPPRTPLPASSPVTEPQLSLELPKETPPQGDLRSLEVPKWAAEQGFGEPHVPTRLLQIPLHIRIQQALTSPLPVTPPAEGSHRAHSLLFESDSPYEDNSTLGRARSLPVTIEMLKVPDDDEEEEEADQEGERSSGPHVYIGDAPSVTIIPRLMPQPLQEEEEGTSDSDSEGPILYKDEEDEEDDESHNSALANKVKRKDTLAMKLGNMATQQELEEKNAFPRQSKEEWNEIRQQIGTALIRRLSQRPTAEELEQRNILQQKNEADRQAEKREIKRRLTRKLSQRPTVAELQARKILRFHEYVEVTDAQDYDRRADKPWTKLTPADKAAIRKELNEFKSSEMQVHEDSKHFTRGASWMHLPVNGGPGDWVMGYRAFHLYIHGQGKSTVVLCSTVTLADAIQASSNLKQALKSSKCFLDGLPASEPDHRLSNEQVVLYNAASILRSEIAKVKASEYYPKTVCHSSHRTEPGLVLTLGQGDVGQLGLGEDVMERKRPALVQLPEKIVQAEAGGMHTVCLSETGKIYSFGCNDEGALGRDTSEEGSETTPGLVELQEKVVQVSAGDSHTAALTEDGRVFLWGSFRDNNGVIGLLEPMKKSALPVPLQLDVPVLKIVSGNDHLVLLTVDGDLYTCGCGEQGQLGRVPELFANRGGRKGLQRLLVPQRVPLKGRSGKGRVRFQDAFCGAYFTFAVTQEGHVYGFGLSNYHQLGTQDTEPCFAPQNLTSFKNSTKSWVGFSGGQHHTVCMDSEGKAYSLGRAEYGRLGLGEGAEEKSMPTPIPELPSVSSIACGASVGYAVTQEGRAFAWGMGTNYQLGTGEEEDVWSPVEMTGKQLENRVVLSVSSGGQHTVLLVREKEQS</sequence>
<dbReference type="PROSITE" id="PS50012">
    <property type="entry name" value="RCC1_3"/>
    <property type="match status" value="7"/>
</dbReference>
<dbReference type="GO" id="GO:2001045">
    <property type="term" value="P:negative regulation of integrin-mediated signaling pathway"/>
    <property type="evidence" value="ECO:0007669"/>
    <property type="project" value="UniProtKB-UniRule"/>
</dbReference>
<feature type="compositionally biased region" description="Pro residues" evidence="25">
    <location>
        <begin position="481"/>
        <end position="502"/>
    </location>
</feature>
<dbReference type="InterPro" id="IPR009091">
    <property type="entry name" value="RCC1/BLIP-II"/>
</dbReference>
<dbReference type="GO" id="GO:0003677">
    <property type="term" value="F:DNA binding"/>
    <property type="evidence" value="ECO:0007669"/>
    <property type="project" value="UniProtKB-KW"/>
</dbReference>
<protein>
    <recommendedName>
        <fullName evidence="24">Phosphatase and actin regulator 4</fullName>
    </recommendedName>
</protein>
<feature type="repeat" description="RCC1" evidence="22">
    <location>
        <begin position="1189"/>
        <end position="1242"/>
    </location>
</feature>
<keyword evidence="16 24" id="KW-0009">Actin-binding</keyword>
<evidence type="ECO:0000256" key="11">
    <source>
        <dbReference type="ARBA" id="ARBA00022658"/>
    </source>
</evidence>
<dbReference type="GO" id="GO:0030027">
    <property type="term" value="C:lamellipodium"/>
    <property type="evidence" value="ECO:0007669"/>
    <property type="project" value="UniProtKB-SubCell"/>
</dbReference>
<comment type="subunit">
    <text evidence="4 24">Binds PPP1CA and actin.</text>
</comment>
<dbReference type="GO" id="GO:0005634">
    <property type="term" value="C:nucleus"/>
    <property type="evidence" value="ECO:0007669"/>
    <property type="project" value="UniProtKB-SubCell"/>
</dbReference>
<keyword evidence="28" id="KW-1185">Reference proteome</keyword>
<evidence type="ECO:0000256" key="25">
    <source>
        <dbReference type="SAM" id="MobiDB-lite"/>
    </source>
</evidence>
<dbReference type="GO" id="GO:0001843">
    <property type="term" value="P:neural tube closure"/>
    <property type="evidence" value="ECO:0007669"/>
    <property type="project" value="UniProtKB-UniRule"/>
</dbReference>
<dbReference type="PRINTS" id="PR00633">
    <property type="entry name" value="RCCNDNSATION"/>
</dbReference>
<feature type="repeat" description="RCC1" evidence="22">
    <location>
        <begin position="1068"/>
        <end position="1120"/>
    </location>
</feature>
<evidence type="ECO:0000256" key="16">
    <source>
        <dbReference type="ARBA" id="ARBA00023203"/>
    </source>
</evidence>
<feature type="repeat" description="RCC1" evidence="22">
    <location>
        <begin position="965"/>
        <end position="1015"/>
    </location>
</feature>
<dbReference type="GO" id="GO:0072542">
    <property type="term" value="F:protein phosphatase activator activity"/>
    <property type="evidence" value="ECO:0007669"/>
    <property type="project" value="UniProtKB-UniRule"/>
</dbReference>
<evidence type="ECO:0000256" key="12">
    <source>
        <dbReference type="ARBA" id="ARBA00022737"/>
    </source>
</evidence>
<feature type="region of interest" description="Disordered" evidence="25">
    <location>
        <begin position="612"/>
        <end position="638"/>
    </location>
</feature>
<dbReference type="Pfam" id="PF25390">
    <property type="entry name" value="WD40_RLD"/>
    <property type="match status" value="1"/>
</dbReference>
<comment type="function">
    <text evidence="20">Guanine-nucleotide releasing factor that promotes the exchange of Ran-bound GDP by GTP, and thereby plays an important role in RAN-mediated functions in nuclear import and mitosis. Contributes to the generation of high levels of chromosome-associated, GTP-bound RAN, which is important for mitotic spindle assembly and normal progress through mitosis. Via its role in maintaining high levels of GTP-bound RAN in the nucleus, contributes to the release of cargo proteins from importins after nuclear import. Involved in the regulation of onset of chromosome condensation in the S phase. Binds both to the nucleosomes and double-stranded DNA.</text>
</comment>
<organism evidence="27 28">
    <name type="scientific">Chelonia mydas</name>
    <name type="common">Green sea-turtle</name>
    <name type="synonym">Chelonia agassizi</name>
    <dbReference type="NCBI Taxonomy" id="8469"/>
    <lineage>
        <taxon>Eukaryota</taxon>
        <taxon>Metazoa</taxon>
        <taxon>Chordata</taxon>
        <taxon>Craniata</taxon>
        <taxon>Vertebrata</taxon>
        <taxon>Euteleostomi</taxon>
        <taxon>Archelosauria</taxon>
        <taxon>Testudinata</taxon>
        <taxon>Testudines</taxon>
        <taxon>Cryptodira</taxon>
        <taxon>Durocryptodira</taxon>
        <taxon>Americhelydia</taxon>
        <taxon>Chelonioidea</taxon>
        <taxon>Cheloniidae</taxon>
        <taxon>Chelonia</taxon>
    </lineage>
</organism>
<feature type="domain" description="RCC1-like" evidence="26">
    <location>
        <begin position="967"/>
        <end position="1343"/>
    </location>
</feature>
<dbReference type="PROSITE" id="PS51073">
    <property type="entry name" value="RPEL"/>
    <property type="match status" value="3"/>
</dbReference>
<evidence type="ECO:0000256" key="22">
    <source>
        <dbReference type="PROSITE-ProRule" id="PRU00235"/>
    </source>
</evidence>
<feature type="repeat" description="RPEL" evidence="23">
    <location>
        <begin position="733"/>
        <end position="758"/>
    </location>
</feature>
<dbReference type="GO" id="GO:0001755">
    <property type="term" value="P:neural crest cell migration"/>
    <property type="evidence" value="ECO:0007669"/>
    <property type="project" value="UniProtKB-UniRule"/>
</dbReference>
<evidence type="ECO:0000256" key="6">
    <source>
        <dbReference type="ARBA" id="ARBA00022473"/>
    </source>
</evidence>
<feature type="compositionally biased region" description="Low complexity" evidence="25">
    <location>
        <begin position="296"/>
        <end position="305"/>
    </location>
</feature>
<feature type="repeat" description="RCC1" evidence="22">
    <location>
        <begin position="1243"/>
        <end position="1293"/>
    </location>
</feature>
<evidence type="ECO:0000256" key="18">
    <source>
        <dbReference type="ARBA" id="ARBA00023273"/>
    </source>
</evidence>
<evidence type="ECO:0000256" key="14">
    <source>
        <dbReference type="ARBA" id="ARBA00022902"/>
    </source>
</evidence>
<evidence type="ECO:0000256" key="24">
    <source>
        <dbReference type="RuleBase" id="RU367131"/>
    </source>
</evidence>
<gene>
    <name evidence="27" type="ORF">UY3_11784</name>
</gene>
<dbReference type="Proteomes" id="UP000031443">
    <property type="component" value="Unassembled WGS sequence"/>
</dbReference>
<feature type="repeat" description="RPEL" evidence="23">
    <location>
        <begin position="215"/>
        <end position="240"/>
    </location>
</feature>
<dbReference type="GO" id="GO:0005085">
    <property type="term" value="F:guanyl-nucleotide exchange factor activity"/>
    <property type="evidence" value="ECO:0007669"/>
    <property type="project" value="UniProtKB-KW"/>
</dbReference>
<comment type="similarity">
    <text evidence="3 24">Belongs to the phosphatase and actin regulator family.</text>
</comment>
<evidence type="ECO:0000256" key="20">
    <source>
        <dbReference type="ARBA" id="ARBA00054165"/>
    </source>
</evidence>
<reference evidence="28" key="1">
    <citation type="journal article" date="2013" name="Nat. Genet.">
        <title>The draft genomes of soft-shell turtle and green sea turtle yield insights into the development and evolution of the turtle-specific body plan.</title>
        <authorList>
            <person name="Wang Z."/>
            <person name="Pascual-Anaya J."/>
            <person name="Zadissa A."/>
            <person name="Li W."/>
            <person name="Niimura Y."/>
            <person name="Huang Z."/>
            <person name="Li C."/>
            <person name="White S."/>
            <person name="Xiong Z."/>
            <person name="Fang D."/>
            <person name="Wang B."/>
            <person name="Ming Y."/>
            <person name="Chen Y."/>
            <person name="Zheng Y."/>
            <person name="Kuraku S."/>
            <person name="Pignatelli M."/>
            <person name="Herrero J."/>
            <person name="Beal K."/>
            <person name="Nozawa M."/>
            <person name="Li Q."/>
            <person name="Wang J."/>
            <person name="Zhang H."/>
            <person name="Yu L."/>
            <person name="Shigenobu S."/>
            <person name="Wang J."/>
            <person name="Liu J."/>
            <person name="Flicek P."/>
            <person name="Searle S."/>
            <person name="Wang J."/>
            <person name="Kuratani S."/>
            <person name="Yin Y."/>
            <person name="Aken B."/>
            <person name="Zhang G."/>
            <person name="Irie N."/>
        </authorList>
    </citation>
    <scope>NUCLEOTIDE SEQUENCE [LARGE SCALE GENOMIC DNA]</scope>
</reference>
<evidence type="ECO:0000256" key="13">
    <source>
        <dbReference type="ARBA" id="ARBA00022776"/>
    </source>
</evidence>
<dbReference type="SUPFAM" id="SSF50985">
    <property type="entry name" value="RCC1/BLIP-II"/>
    <property type="match status" value="1"/>
</dbReference>
<dbReference type="FunFam" id="2.130.10.30:FF:000008">
    <property type="entry name" value="regulator of chromosome condensation isoform X1"/>
    <property type="match status" value="1"/>
</dbReference>
<dbReference type="GO" id="GO:0048484">
    <property type="term" value="P:enteric nervous system development"/>
    <property type="evidence" value="ECO:0007669"/>
    <property type="project" value="UniProtKB-UniRule"/>
</dbReference>
<dbReference type="PROSITE" id="PS00625">
    <property type="entry name" value="RCC1_1"/>
    <property type="match status" value="1"/>
</dbReference>
<dbReference type="InterPro" id="IPR058923">
    <property type="entry name" value="RCC1-like_dom"/>
</dbReference>
<evidence type="ECO:0000256" key="9">
    <source>
        <dbReference type="ARBA" id="ARBA00022553"/>
    </source>
</evidence>
<evidence type="ECO:0000256" key="5">
    <source>
        <dbReference type="ARBA" id="ARBA00022454"/>
    </source>
</evidence>
<feature type="repeat" description="RPEL" evidence="23">
    <location>
        <begin position="771"/>
        <end position="796"/>
    </location>
</feature>
<accession>M7B6D1</accession>
<evidence type="ECO:0000256" key="3">
    <source>
        <dbReference type="ARBA" id="ARBA00009795"/>
    </source>
</evidence>
<keyword evidence="12" id="KW-0677">Repeat</keyword>
<evidence type="ECO:0000256" key="15">
    <source>
        <dbReference type="ARBA" id="ARBA00023125"/>
    </source>
</evidence>
<feature type="compositionally biased region" description="Polar residues" evidence="25">
    <location>
        <begin position="447"/>
        <end position="456"/>
    </location>
</feature>
<evidence type="ECO:0000256" key="19">
    <source>
        <dbReference type="ARBA" id="ARBA00023306"/>
    </source>
</evidence>
<dbReference type="GO" id="GO:0007266">
    <property type="term" value="P:Rho protein signal transduction"/>
    <property type="evidence" value="ECO:0007669"/>
    <property type="project" value="UniProtKB-UniRule"/>
</dbReference>
<evidence type="ECO:0000256" key="17">
    <source>
        <dbReference type="ARBA" id="ARBA00023242"/>
    </source>
</evidence>
<dbReference type="SMART" id="SM00707">
    <property type="entry name" value="RPEL"/>
    <property type="match status" value="4"/>
</dbReference>
<dbReference type="InterPro" id="IPR000408">
    <property type="entry name" value="Reg_chr_condens"/>
</dbReference>